<name>A0A1Y1CPW5_9BACT</name>
<dbReference type="KEGG" id="mbas:ALGA_2986"/>
<dbReference type="RefSeq" id="WP_096430535.1">
    <property type="nucleotide sequence ID" value="NZ_AP018042.1"/>
</dbReference>
<dbReference type="OrthoDB" id="1121754at2"/>
<keyword evidence="2" id="KW-1185">Reference proteome</keyword>
<sequence length="112" mass="12889">MLEKLLTNPEKYFWAINADGDLVLGNADLGLKAKLTITLTNKWTNLAPLVESSPGIYIGQSETYLKDSKEYEQVSELYKLIKSQLKEPSIIERMKTSKNTYTFLLNHYQEQK</sequence>
<reference evidence="2" key="2">
    <citation type="journal article" date="2020" name="Antonie Van Leeuwenhoek">
        <title>Labilibaculum antarcticum sp. nov., a novel facultative anaerobic, psychrotorelant bacterium isolated from marine sediment of Antarctica.</title>
        <authorList>
            <person name="Watanabe M."/>
            <person name="Kojima H."/>
            <person name="Fukui M."/>
        </authorList>
    </citation>
    <scope>NUCLEOTIDE SEQUENCE [LARGE SCALE GENOMIC DNA]</scope>
    <source>
        <strain evidence="2">SPP2</strain>
    </source>
</reference>
<organism evidence="1 2">
    <name type="scientific">Labilibaculum antarcticum</name>
    <dbReference type="NCBI Taxonomy" id="1717717"/>
    <lineage>
        <taxon>Bacteria</taxon>
        <taxon>Pseudomonadati</taxon>
        <taxon>Bacteroidota</taxon>
        <taxon>Bacteroidia</taxon>
        <taxon>Marinilabiliales</taxon>
        <taxon>Marinifilaceae</taxon>
        <taxon>Labilibaculum</taxon>
    </lineage>
</organism>
<accession>A0A1Y1CPW5</accession>
<protein>
    <submittedName>
        <fullName evidence="1">Uncharacterized protein</fullName>
    </submittedName>
</protein>
<evidence type="ECO:0000313" key="1">
    <source>
        <dbReference type="EMBL" id="BAX81291.1"/>
    </source>
</evidence>
<dbReference type="Proteomes" id="UP000218267">
    <property type="component" value="Chromosome"/>
</dbReference>
<proteinExistence type="predicted"/>
<dbReference type="EMBL" id="AP018042">
    <property type="protein sequence ID" value="BAX81291.1"/>
    <property type="molecule type" value="Genomic_DNA"/>
</dbReference>
<dbReference type="AlphaFoldDB" id="A0A1Y1CPW5"/>
<gene>
    <name evidence="1" type="ORF">ALGA_2986</name>
</gene>
<reference evidence="1 2" key="1">
    <citation type="journal article" date="2018" name="Mar. Genomics">
        <title>Complete genome sequence of Marinifilaceae bacterium strain SPP2, isolated from the Antarctic marine sediment.</title>
        <authorList>
            <person name="Watanabe M."/>
            <person name="Kojima H."/>
            <person name="Fukui M."/>
        </authorList>
    </citation>
    <scope>NUCLEOTIDE SEQUENCE [LARGE SCALE GENOMIC DNA]</scope>
    <source>
        <strain evidence="1 2">SPP2</strain>
    </source>
</reference>
<evidence type="ECO:0000313" key="2">
    <source>
        <dbReference type="Proteomes" id="UP000218267"/>
    </source>
</evidence>